<accession>A0AA87AKU5</accession>
<dbReference type="RefSeq" id="WP_003147727.1">
    <property type="nucleotide sequence ID" value="NZ_GL883585.1"/>
</dbReference>
<comment type="caution">
    <text evidence="1">The sequence shown here is derived from an EMBL/GenBank/DDBJ whole genome shotgun (WGS) entry which is preliminary data.</text>
</comment>
<name>A0AA87AKU5_9BACL</name>
<reference evidence="1 2" key="1">
    <citation type="submission" date="2011-03" db="EMBL/GenBank/DDBJ databases">
        <title>The Genome Sequence of Gemella haemolysans M341.</title>
        <authorList>
            <consortium name="The Broad Institute Genome Sequencing Platform"/>
            <consortium name="The Broad Institute Genome Sequencing Center for Infectious Disease"/>
            <person name="Earl A."/>
            <person name="Ward D."/>
            <person name="Feldgarden M."/>
            <person name="Gevers D."/>
            <person name="Sibley C.D."/>
            <person name="Field T.R."/>
            <person name="Grinwis M."/>
            <person name="Eshaghurshan C.S."/>
            <person name="Surette M.G."/>
            <person name="Young S.K."/>
            <person name="Zeng Q."/>
            <person name="Gargeya S."/>
            <person name="Fitzgerald M."/>
            <person name="Haas B."/>
            <person name="Abouelleil A."/>
            <person name="Alvarado L."/>
            <person name="Arachchi H.M."/>
            <person name="Berlin A."/>
            <person name="Brown A."/>
            <person name="Chapman S.B."/>
            <person name="Chen Z."/>
            <person name="Dunbar C."/>
            <person name="Freedman E."/>
            <person name="Gearin G."/>
            <person name="Gellesch M."/>
            <person name="Goldberg J."/>
            <person name="Griggs A."/>
            <person name="Gujja S."/>
            <person name="Heilman E.R."/>
            <person name="Heiman D."/>
            <person name="Howarth C."/>
            <person name="Larson L."/>
            <person name="Lui A."/>
            <person name="MacDonald P.J.P."/>
            <person name="Mehta T."/>
            <person name="Montmayeur A."/>
            <person name="Murphy C."/>
            <person name="Neiman D."/>
            <person name="Pearson M."/>
            <person name="Priest M."/>
            <person name="Roberts A."/>
            <person name="Saif S."/>
            <person name="Shea T."/>
            <person name="Shenoy N."/>
            <person name="Sisk P."/>
            <person name="Stolte C."/>
            <person name="Sykes S."/>
            <person name="White J."/>
            <person name="Yandava C."/>
            <person name="Wortman J."/>
            <person name="Nusbaum C."/>
            <person name="Birren B."/>
        </authorList>
    </citation>
    <scope>NUCLEOTIDE SEQUENCE [LARGE SCALE GENOMIC DNA]</scope>
    <source>
        <strain evidence="1 2">M341</strain>
    </source>
</reference>
<evidence type="ECO:0000313" key="1">
    <source>
        <dbReference type="EMBL" id="EGF86781.1"/>
    </source>
</evidence>
<dbReference type="EMBL" id="ACRO01000037">
    <property type="protein sequence ID" value="EGF86781.1"/>
    <property type="molecule type" value="Genomic_DNA"/>
</dbReference>
<dbReference type="Proteomes" id="UP000004773">
    <property type="component" value="Unassembled WGS sequence"/>
</dbReference>
<gene>
    <name evidence="1" type="ORF">HMPREF0428_01578</name>
</gene>
<evidence type="ECO:0000313" key="2">
    <source>
        <dbReference type="Proteomes" id="UP000004773"/>
    </source>
</evidence>
<dbReference type="AlphaFoldDB" id="A0AA87AKU5"/>
<organism evidence="1 2">
    <name type="scientific">Gemella haemolysans M341</name>
    <dbReference type="NCBI Taxonomy" id="562981"/>
    <lineage>
        <taxon>Bacteria</taxon>
        <taxon>Bacillati</taxon>
        <taxon>Bacillota</taxon>
        <taxon>Bacilli</taxon>
        <taxon>Bacillales</taxon>
        <taxon>Gemellaceae</taxon>
        <taxon>Gemella</taxon>
    </lineage>
</organism>
<protein>
    <submittedName>
        <fullName evidence="1">Uncharacterized protein</fullName>
    </submittedName>
</protein>
<proteinExistence type="predicted"/>
<dbReference type="InterPro" id="IPR011990">
    <property type="entry name" value="TPR-like_helical_dom_sf"/>
</dbReference>
<dbReference type="SUPFAM" id="SSF48452">
    <property type="entry name" value="TPR-like"/>
    <property type="match status" value="1"/>
</dbReference>
<sequence>MNSKKIIKFPVDRKGYTGIRSRKYRDFNLNQGYGEIQFSSKEIESDFNESMKLFAEFIENFEDPKYASNVKNSIDLSKYNVDARVWEIVSKDCTEYEIEQELIRLKEEVYTFEDGFVDGKLLPINYLHLRVCHHLAEFYLGNKLYNKVQNAYQPFYFALDMDNEVIMPMYHNFVVASLILNDFTEVNRYYKLANKHGKNDDEVILLSKVFYHLMQGEEKEAVAFFSKLIKVNKYISDVLDRITNPKLIKFSTDDDCKYLEALNTVMKFDYFLSKEYYFDFLMHVRESEYVIGDDLDKYADRKEITVADMKRDRSFMAIRDTELKIMHENFLLTKEDFLEITKAEFLKIKGLGKGTIRNLHMNGVMFADDSEFDIQMELMEDDLW</sequence>